<evidence type="ECO:0000256" key="4">
    <source>
        <dbReference type="ARBA" id="ARBA00022832"/>
    </source>
</evidence>
<dbReference type="RefSeq" id="WP_201330451.1">
    <property type="nucleotide sequence ID" value="NZ_BOCG01000595.1"/>
</dbReference>
<keyword evidence="4" id="KW-0276">Fatty acid metabolism</keyword>
<dbReference type="Pfam" id="PF20791">
    <property type="entry name" value="Acyl-ACP_TE_C"/>
    <property type="match status" value="1"/>
</dbReference>
<evidence type="ECO:0000256" key="7">
    <source>
        <dbReference type="ARBA" id="ARBA00023160"/>
    </source>
</evidence>
<dbReference type="CDD" id="cd00586">
    <property type="entry name" value="4HBT"/>
    <property type="match status" value="2"/>
</dbReference>
<dbReference type="InterPro" id="IPR002864">
    <property type="entry name" value="Acyl-ACP_thioesterase_NHD"/>
</dbReference>
<dbReference type="PANTHER" id="PTHR31727:SF6">
    <property type="entry name" value="OLEOYL-ACYL CARRIER PROTEIN THIOESTERASE 1, CHLOROPLASTIC"/>
    <property type="match status" value="1"/>
</dbReference>
<keyword evidence="2" id="KW-0444">Lipid biosynthesis</keyword>
<evidence type="ECO:0000256" key="3">
    <source>
        <dbReference type="ARBA" id="ARBA00022801"/>
    </source>
</evidence>
<keyword evidence="7" id="KW-0275">Fatty acid biosynthesis</keyword>
<dbReference type="InterPro" id="IPR045023">
    <property type="entry name" value="FATA/B"/>
</dbReference>
<name>A0ABQ3W8N4_9LACO</name>
<evidence type="ECO:0000313" key="10">
    <source>
        <dbReference type="EMBL" id="GHW01881.1"/>
    </source>
</evidence>
<keyword evidence="3" id="KW-0378">Hydrolase</keyword>
<reference evidence="11" key="1">
    <citation type="submission" date="2021-01" db="EMBL/GenBank/DDBJ databases">
        <title>Draft genome sequence of Nasalis larvatus strain YZ03.</title>
        <authorList>
            <person name="Suzuki-Hashido N."/>
            <person name="Tsuchida S."/>
            <person name="Hayakawa T."/>
        </authorList>
    </citation>
    <scope>NUCLEOTIDE SEQUENCE [LARGE SCALE GENOMIC DNA]</scope>
    <source>
        <strain evidence="11">YZ03</strain>
    </source>
</reference>
<dbReference type="SUPFAM" id="SSF54637">
    <property type="entry name" value="Thioesterase/thiol ester dehydrase-isomerase"/>
    <property type="match status" value="2"/>
</dbReference>
<evidence type="ECO:0000256" key="6">
    <source>
        <dbReference type="ARBA" id="ARBA00023098"/>
    </source>
</evidence>
<protein>
    <submittedName>
        <fullName evidence="10">Acyl-ACP thioesterase</fullName>
    </submittedName>
</protein>
<dbReference type="PANTHER" id="PTHR31727">
    <property type="entry name" value="OLEOYL-ACYL CARRIER PROTEIN THIOESTERASE 1, CHLOROPLASTIC"/>
    <property type="match status" value="1"/>
</dbReference>
<comment type="caution">
    <text evidence="10">The sequence shown here is derived from an EMBL/GenBank/DDBJ whole genome shotgun (WGS) entry which is preliminary data.</text>
</comment>
<evidence type="ECO:0000256" key="5">
    <source>
        <dbReference type="ARBA" id="ARBA00022946"/>
    </source>
</evidence>
<dbReference type="InterPro" id="IPR049427">
    <property type="entry name" value="Acyl-ACP_TE_C"/>
</dbReference>
<feature type="domain" description="Acyl-ACP thioesterase N-terminal hotdog" evidence="8">
    <location>
        <begin position="2"/>
        <end position="128"/>
    </location>
</feature>
<proteinExistence type="inferred from homology"/>
<dbReference type="Gene3D" id="3.10.129.10">
    <property type="entry name" value="Hotdog Thioesterase"/>
    <property type="match status" value="1"/>
</dbReference>
<feature type="domain" description="Acyl-ACP thioesterase-like C-terminal" evidence="9">
    <location>
        <begin position="148"/>
        <end position="243"/>
    </location>
</feature>
<evidence type="ECO:0000256" key="2">
    <source>
        <dbReference type="ARBA" id="ARBA00022516"/>
    </source>
</evidence>
<evidence type="ECO:0000313" key="11">
    <source>
        <dbReference type="Proteomes" id="UP000616547"/>
    </source>
</evidence>
<evidence type="ECO:0000259" key="8">
    <source>
        <dbReference type="Pfam" id="PF01643"/>
    </source>
</evidence>
<gene>
    <name evidence="10" type="ORF">lacNasYZ03_15680</name>
</gene>
<keyword evidence="5" id="KW-0809">Transit peptide</keyword>
<dbReference type="Proteomes" id="UP000616547">
    <property type="component" value="Unassembled WGS sequence"/>
</dbReference>
<keyword evidence="6" id="KW-0443">Lipid metabolism</keyword>
<evidence type="ECO:0000256" key="1">
    <source>
        <dbReference type="ARBA" id="ARBA00006500"/>
    </source>
</evidence>
<accession>A0ABQ3W8N4</accession>
<comment type="similarity">
    <text evidence="1">Belongs to the acyl-ACP thioesterase family.</text>
</comment>
<keyword evidence="11" id="KW-1185">Reference proteome</keyword>
<evidence type="ECO:0000259" key="9">
    <source>
        <dbReference type="Pfam" id="PF20791"/>
    </source>
</evidence>
<dbReference type="Pfam" id="PF01643">
    <property type="entry name" value="Acyl-ACP_TE"/>
    <property type="match status" value="1"/>
</dbReference>
<organism evidence="10 11">
    <name type="scientific">Lactobacillus nasalidis</name>
    <dbReference type="NCBI Taxonomy" id="2797258"/>
    <lineage>
        <taxon>Bacteria</taxon>
        <taxon>Bacillati</taxon>
        <taxon>Bacillota</taxon>
        <taxon>Bacilli</taxon>
        <taxon>Lactobacillales</taxon>
        <taxon>Lactobacillaceae</taxon>
        <taxon>Lactobacillus</taxon>
    </lineage>
</organism>
<dbReference type="EMBL" id="BOCI01000457">
    <property type="protein sequence ID" value="GHW01881.1"/>
    <property type="molecule type" value="Genomic_DNA"/>
</dbReference>
<dbReference type="InterPro" id="IPR029069">
    <property type="entry name" value="HotDog_dom_sf"/>
</dbReference>
<sequence length="249" mass="29204">MKYYKEYRLEYADCGETGHLKLPRMIDLMMETSEGQLADTLGGTAAMQERGLGWVVTQYEFEFADLPAAGQKIRIWTEAVGYNRFLSYRDFGIEDENGHQLVNARSQWVLFDLKKRRLLPSSEEIMADLKAPVLEKMPRFKRLRARDDYEDEKVYRAYYYDLDMNHHVNNSHYLDWVIDTLPRDFLNSHEPKELAIKFEKEIRYGDEVACRVKSTAGEAAASSWHAVCRQGEVMALCEVKWQKMCFNRN</sequence>